<reference evidence="2 3" key="1">
    <citation type="submission" date="2024-04" db="EMBL/GenBank/DDBJ databases">
        <title>whole genome sequencing of Lutimonas vermicola strain IMCC1616.</title>
        <authorList>
            <person name="Bae S.S."/>
        </authorList>
    </citation>
    <scope>NUCLEOTIDE SEQUENCE [LARGE SCALE GENOMIC DNA]</scope>
    <source>
        <strain evidence="2 3">IMCC1616</strain>
    </source>
</reference>
<evidence type="ECO:0000313" key="2">
    <source>
        <dbReference type="EMBL" id="MEL4457146.1"/>
    </source>
</evidence>
<dbReference type="HAMAP" id="MF_02088">
    <property type="entry name" value="Q_prec_transport"/>
    <property type="match status" value="1"/>
</dbReference>
<comment type="caution">
    <text evidence="2">The sequence shown here is derived from an EMBL/GenBank/DDBJ whole genome shotgun (WGS) entry which is preliminary data.</text>
</comment>
<comment type="similarity">
    <text evidence="1">Belongs to the vitamin uptake transporter (VUT/ECF) (TC 2.A.88) family. Q precursor transporter subfamily.</text>
</comment>
<feature type="transmembrane region" description="Helical" evidence="1">
    <location>
        <begin position="12"/>
        <end position="35"/>
    </location>
</feature>
<sequence length="233" mass="26812">MNEKTLSSKDKNLAFNIYLILAAIFIASLVVSNLIFQKFFSWDFFGWYNFEISVGILPYPITFLVTDLISEIYGKKKANQVVITGIFASAFSLLIIMMSDLAPATEWSPVGDEVFHQVFGLSALAVFASAMAYLVAQFVDIRIYHFWKKKTKGRHLWLRNNFSTITSQFLDTFSVLFLLCSFGVIDWNLFGILLLNGFLFKLLVALLDTPILYIFVYWFRGRFNLQAHEEIEL</sequence>
<dbReference type="InterPro" id="IPR003744">
    <property type="entry name" value="YhhQ"/>
</dbReference>
<dbReference type="EMBL" id="JBCDNA010000003">
    <property type="protein sequence ID" value="MEL4457146.1"/>
    <property type="molecule type" value="Genomic_DNA"/>
</dbReference>
<dbReference type="Proteomes" id="UP001474120">
    <property type="component" value="Unassembled WGS sequence"/>
</dbReference>
<name>A0ABU9L3X5_9FLAO</name>
<feature type="transmembrane region" description="Helical" evidence="1">
    <location>
        <begin position="47"/>
        <end position="69"/>
    </location>
</feature>
<keyword evidence="1" id="KW-0812">Transmembrane</keyword>
<gene>
    <name evidence="2" type="ORF">AABB81_14660</name>
</gene>
<dbReference type="NCBIfam" id="TIGR00697">
    <property type="entry name" value="queuosine precursor transporter"/>
    <property type="match status" value="1"/>
</dbReference>
<keyword evidence="1" id="KW-1003">Cell membrane</keyword>
<keyword evidence="1" id="KW-0472">Membrane</keyword>
<comment type="function">
    <text evidence="1">Involved in the import of queuosine (Q) precursors, required for Q precursor salvage.</text>
</comment>
<accession>A0ABU9L3X5</accession>
<feature type="transmembrane region" description="Helical" evidence="1">
    <location>
        <begin position="162"/>
        <end position="185"/>
    </location>
</feature>
<organism evidence="2 3">
    <name type="scientific">Lutimonas vermicola</name>
    <dbReference type="NCBI Taxonomy" id="414288"/>
    <lineage>
        <taxon>Bacteria</taxon>
        <taxon>Pseudomonadati</taxon>
        <taxon>Bacteroidota</taxon>
        <taxon>Flavobacteriia</taxon>
        <taxon>Flavobacteriales</taxon>
        <taxon>Flavobacteriaceae</taxon>
        <taxon>Lutimonas</taxon>
    </lineage>
</organism>
<feature type="transmembrane region" description="Helical" evidence="1">
    <location>
        <begin position="81"/>
        <end position="98"/>
    </location>
</feature>
<dbReference type="PANTHER" id="PTHR34300">
    <property type="entry name" value="QUEUOSINE PRECURSOR TRANSPORTER-RELATED"/>
    <property type="match status" value="1"/>
</dbReference>
<evidence type="ECO:0000256" key="1">
    <source>
        <dbReference type="HAMAP-Rule" id="MF_02088"/>
    </source>
</evidence>
<feature type="transmembrane region" description="Helical" evidence="1">
    <location>
        <begin position="197"/>
        <end position="219"/>
    </location>
</feature>
<feature type="transmembrane region" description="Helical" evidence="1">
    <location>
        <begin position="118"/>
        <end position="141"/>
    </location>
</feature>
<dbReference type="RefSeq" id="WP_342161306.1">
    <property type="nucleotide sequence ID" value="NZ_JBCDNA010000003.1"/>
</dbReference>
<keyword evidence="1" id="KW-0813">Transport</keyword>
<comment type="subcellular location">
    <subcellularLocation>
        <location evidence="1">Cell membrane</location>
        <topology evidence="1">Multi-pass membrane protein</topology>
    </subcellularLocation>
</comment>
<dbReference type="PANTHER" id="PTHR34300:SF2">
    <property type="entry name" value="QUEUOSINE PRECURSOR TRANSPORTER-RELATED"/>
    <property type="match status" value="1"/>
</dbReference>
<keyword evidence="3" id="KW-1185">Reference proteome</keyword>
<keyword evidence="1" id="KW-1133">Transmembrane helix</keyword>
<evidence type="ECO:0000313" key="3">
    <source>
        <dbReference type="Proteomes" id="UP001474120"/>
    </source>
</evidence>
<proteinExistence type="inferred from homology"/>
<dbReference type="Pfam" id="PF02592">
    <property type="entry name" value="Vut_1"/>
    <property type="match status" value="1"/>
</dbReference>
<protein>
    <recommendedName>
        <fullName evidence="1">Probable queuosine precursor transporter</fullName>
        <shortName evidence="1">Q precursor transporter</shortName>
    </recommendedName>
</protein>